<dbReference type="GO" id="GO:0006457">
    <property type="term" value="P:protein folding"/>
    <property type="evidence" value="ECO:0007669"/>
    <property type="project" value="TreeGrafter"/>
</dbReference>
<comment type="subcellular location">
    <subcellularLocation>
        <location evidence="1">Cytoplasm</location>
    </subcellularLocation>
</comment>
<evidence type="ECO:0000256" key="2">
    <source>
        <dbReference type="ARBA" id="ARBA00006222"/>
    </source>
</evidence>
<sequence>MQFLQCISNSLRKDLMNYWHHSVYSMPIDYSRWKDIEVSDDEDDTHPNVDTPSLFRWRHEARLERMKKAAKAKEEVSDNLSTFEKKLAEIRQKLENTNLDGKQRQELETELTEIEMQEQQWRAKEAELARQERLTPWNVDTISHDGFSRTRINKIQPQSSSDDNLTEDEKNRRTQEFMIENSKLIDQYGLLSRNDDTKQFLLQHPHLCCDDTCNYLILRCLELEMQGHHDLMEHMAHQSVIMNYLIELAKQLKVNPQAPQLISSFFSKIKMAEQSEYIEMFQDELRSFKQRIVDRAKVKLEEARKESLGPGGLDPTEVFETLPPEMKECFANRDIESLKKVAMSMPGKDFEYHLQRCIDSGLWVPGDDNGNDDGEVPGPSTSKQPPTPQ</sequence>
<dbReference type="GO" id="GO:0019901">
    <property type="term" value="F:protein kinase binding"/>
    <property type="evidence" value="ECO:0007669"/>
    <property type="project" value="InterPro"/>
</dbReference>
<evidence type="ECO:0000256" key="6">
    <source>
        <dbReference type="SAM" id="Coils"/>
    </source>
</evidence>
<feature type="domain" description="Cdc37 N-terminal" evidence="10">
    <location>
        <begin position="27"/>
        <end position="150"/>
    </location>
</feature>
<evidence type="ECO:0000256" key="4">
    <source>
        <dbReference type="ARBA" id="ARBA00023186"/>
    </source>
</evidence>
<dbReference type="GO" id="GO:0051087">
    <property type="term" value="F:protein-folding chaperone binding"/>
    <property type="evidence" value="ECO:0007669"/>
    <property type="project" value="TreeGrafter"/>
</dbReference>
<reference evidence="11 12" key="1">
    <citation type="submission" date="2015-01" db="EMBL/GenBank/DDBJ databases">
        <title>Evolution of Trichinella species and genotypes.</title>
        <authorList>
            <person name="Korhonen P.K."/>
            <person name="Edoardo P."/>
            <person name="Giuseppe L.R."/>
            <person name="Gasser R.B."/>
        </authorList>
    </citation>
    <scope>NUCLEOTIDE SEQUENCE [LARGE SCALE GENOMIC DNA]</scope>
    <source>
        <strain evidence="11">ISS417</strain>
    </source>
</reference>
<protein>
    <recommendedName>
        <fullName evidence="5">Hsp90 chaperone protein kinase-targeting subunit</fullName>
    </recommendedName>
</protein>
<gene>
    <name evidence="11" type="primary">Cdc37</name>
    <name evidence="11" type="ORF">T05_15194</name>
</gene>
<keyword evidence="4" id="KW-0143">Chaperone</keyword>
<evidence type="ECO:0000259" key="9">
    <source>
        <dbReference type="SMART" id="SM01070"/>
    </source>
</evidence>
<dbReference type="InterPro" id="IPR004918">
    <property type="entry name" value="Cdc37"/>
</dbReference>
<proteinExistence type="inferred from homology"/>
<dbReference type="GO" id="GO:0051082">
    <property type="term" value="F:unfolded protein binding"/>
    <property type="evidence" value="ECO:0007669"/>
    <property type="project" value="TreeGrafter"/>
</dbReference>
<keyword evidence="12" id="KW-1185">Reference proteome</keyword>
<dbReference type="SMART" id="SM01071">
    <property type="entry name" value="CDC37_N"/>
    <property type="match status" value="1"/>
</dbReference>
<feature type="domain" description="Cdc37 C-terminal" evidence="8">
    <location>
        <begin position="307"/>
        <end position="387"/>
    </location>
</feature>
<evidence type="ECO:0000256" key="5">
    <source>
        <dbReference type="ARBA" id="ARBA00031396"/>
    </source>
</evidence>
<dbReference type="GO" id="GO:0031072">
    <property type="term" value="F:heat shock protein binding"/>
    <property type="evidence" value="ECO:0007669"/>
    <property type="project" value="TreeGrafter"/>
</dbReference>
<feature type="coiled-coil region" evidence="6">
    <location>
        <begin position="66"/>
        <end position="134"/>
    </location>
</feature>
<feature type="domain" description="Cdc37 Hsp90 binding" evidence="9">
    <location>
        <begin position="153"/>
        <end position="306"/>
    </location>
</feature>
<comment type="similarity">
    <text evidence="2">Belongs to the CDC37 family.</text>
</comment>
<feature type="compositionally biased region" description="Polar residues" evidence="7">
    <location>
        <begin position="379"/>
        <end position="389"/>
    </location>
</feature>
<dbReference type="Pfam" id="PF08565">
    <property type="entry name" value="CDC37_M"/>
    <property type="match status" value="1"/>
</dbReference>
<evidence type="ECO:0000259" key="10">
    <source>
        <dbReference type="SMART" id="SM01071"/>
    </source>
</evidence>
<dbReference type="Pfam" id="PF08564">
    <property type="entry name" value="CDC37_C"/>
    <property type="match status" value="1"/>
</dbReference>
<evidence type="ECO:0000256" key="3">
    <source>
        <dbReference type="ARBA" id="ARBA00022490"/>
    </source>
</evidence>
<dbReference type="SMART" id="SM01070">
    <property type="entry name" value="CDC37_M"/>
    <property type="match status" value="1"/>
</dbReference>
<dbReference type="GO" id="GO:0005737">
    <property type="term" value="C:cytoplasm"/>
    <property type="evidence" value="ECO:0007669"/>
    <property type="project" value="UniProtKB-SubCell"/>
</dbReference>
<feature type="region of interest" description="Disordered" evidence="7">
    <location>
        <begin position="363"/>
        <end position="389"/>
    </location>
</feature>
<dbReference type="InterPro" id="IPR013874">
    <property type="entry name" value="Cdc37_Hsp90-bd"/>
</dbReference>
<dbReference type="InterPro" id="IPR013855">
    <property type="entry name" value="Cdc37_N_dom"/>
</dbReference>
<organism evidence="11 12">
    <name type="scientific">Trichinella murrelli</name>
    <dbReference type="NCBI Taxonomy" id="144512"/>
    <lineage>
        <taxon>Eukaryota</taxon>
        <taxon>Metazoa</taxon>
        <taxon>Ecdysozoa</taxon>
        <taxon>Nematoda</taxon>
        <taxon>Enoplea</taxon>
        <taxon>Dorylaimia</taxon>
        <taxon>Trichinellida</taxon>
        <taxon>Trichinellidae</taxon>
        <taxon>Trichinella</taxon>
    </lineage>
</organism>
<dbReference type="InterPro" id="IPR038189">
    <property type="entry name" value="Cdc37_Hsp90-bd_sf"/>
</dbReference>
<evidence type="ECO:0000256" key="1">
    <source>
        <dbReference type="ARBA" id="ARBA00004496"/>
    </source>
</evidence>
<name>A0A0V0U123_9BILA</name>
<evidence type="ECO:0000313" key="12">
    <source>
        <dbReference type="Proteomes" id="UP000055048"/>
    </source>
</evidence>
<feature type="region of interest" description="Disordered" evidence="7">
    <location>
        <begin position="148"/>
        <end position="173"/>
    </location>
</feature>
<accession>A0A0V0U123</accession>
<dbReference type="Proteomes" id="UP000055048">
    <property type="component" value="Unassembled WGS sequence"/>
</dbReference>
<dbReference type="InterPro" id="IPR013873">
    <property type="entry name" value="Cdc37_C"/>
</dbReference>
<dbReference type="PANTHER" id="PTHR12800">
    <property type="entry name" value="CDC37-RELATED"/>
    <property type="match status" value="1"/>
</dbReference>
<dbReference type="PANTHER" id="PTHR12800:SF4">
    <property type="entry name" value="HSP90 CO-CHAPERONE CDC37"/>
    <property type="match status" value="1"/>
</dbReference>
<dbReference type="Gene3D" id="1.20.58.610">
    <property type="entry name" value="Cdc37, Hsp90 binding domain"/>
    <property type="match status" value="1"/>
</dbReference>
<dbReference type="OrthoDB" id="440202at2759"/>
<feature type="compositionally biased region" description="Polar residues" evidence="7">
    <location>
        <begin position="153"/>
        <end position="163"/>
    </location>
</feature>
<dbReference type="Gene3D" id="6.10.140.250">
    <property type="match status" value="1"/>
</dbReference>
<dbReference type="GO" id="GO:0050821">
    <property type="term" value="P:protein stabilization"/>
    <property type="evidence" value="ECO:0007669"/>
    <property type="project" value="TreeGrafter"/>
</dbReference>
<keyword evidence="3" id="KW-0963">Cytoplasm</keyword>
<comment type="caution">
    <text evidence="11">The sequence shown here is derived from an EMBL/GenBank/DDBJ whole genome shotgun (WGS) entry which is preliminary data.</text>
</comment>
<dbReference type="AlphaFoldDB" id="A0A0V0U123"/>
<evidence type="ECO:0000313" key="11">
    <source>
        <dbReference type="EMBL" id="KRX44878.1"/>
    </source>
</evidence>
<dbReference type="SMART" id="SM01069">
    <property type="entry name" value="CDC37_C"/>
    <property type="match status" value="1"/>
</dbReference>
<dbReference type="EMBL" id="JYDJ01000087">
    <property type="protein sequence ID" value="KRX44878.1"/>
    <property type="molecule type" value="Genomic_DNA"/>
</dbReference>
<evidence type="ECO:0000259" key="8">
    <source>
        <dbReference type="SMART" id="SM01069"/>
    </source>
</evidence>
<evidence type="ECO:0000256" key="7">
    <source>
        <dbReference type="SAM" id="MobiDB-lite"/>
    </source>
</evidence>
<dbReference type="STRING" id="144512.A0A0V0U123"/>
<dbReference type="Pfam" id="PF03234">
    <property type="entry name" value="CDC37_N"/>
    <property type="match status" value="1"/>
</dbReference>
<dbReference type="SUPFAM" id="SSF101391">
    <property type="entry name" value="Hsp90 co-chaperone CDC37"/>
    <property type="match status" value="1"/>
</dbReference>
<keyword evidence="6" id="KW-0175">Coiled coil</keyword>
<dbReference type="FunFam" id="1.20.58.610:FF:000001">
    <property type="entry name" value="Hsp90 co-chaperone Cdc37-like 1"/>
    <property type="match status" value="1"/>
</dbReference>